<comment type="subcellular location">
    <subcellularLocation>
        <location evidence="1">Cell membrane</location>
        <topology evidence="1">Multi-pass membrane protein</topology>
    </subcellularLocation>
</comment>
<dbReference type="InterPro" id="IPR036259">
    <property type="entry name" value="MFS_trans_sf"/>
</dbReference>
<sequence length="405" mass="39649">MADPSGPAARERGRPAAAPGGRAVAATAGALFVTMMGTTLPTPLYGLYAERLGLTDLTVTVLFAAYGLGVVSCLTLFGRLSDVLGRRPVLLAALGLSLLSTVLFLLPPALPVLLLARVVSGLSAGLASGVGTAAIVDLAAPGSRATAGALALAANTGGLALGTLFAGITADLVAAPLRTPYAVHAALVAVAVPALAALTPAGSTVPSRRGPGRPGRVRVRGAFLHAAVAGGTAFAVTGVLTAVSAIFLVRSLRLPSHSLAGAVPGLVFATMALGQVVSRRLRPTVAMRAGCTGLALAAAVLAVALATATFPPLVLSAATLGCSGGLCLSAGLAMTVQQVAPDHRGAVSSAYFAVLYAMLAVPATGVGVLADRIGLRPAGLTFAAAAGLLATAAIVARPAGSHPSI</sequence>
<dbReference type="PANTHER" id="PTHR23517">
    <property type="entry name" value="RESISTANCE PROTEIN MDTM, PUTATIVE-RELATED-RELATED"/>
    <property type="match status" value="1"/>
</dbReference>
<proteinExistence type="predicted"/>
<evidence type="ECO:0000256" key="1">
    <source>
        <dbReference type="ARBA" id="ARBA00004651"/>
    </source>
</evidence>
<feature type="transmembrane region" description="Helical" evidence="8">
    <location>
        <begin position="289"/>
        <end position="308"/>
    </location>
</feature>
<evidence type="ECO:0000313" key="11">
    <source>
        <dbReference type="Proteomes" id="UP001589608"/>
    </source>
</evidence>
<evidence type="ECO:0000256" key="3">
    <source>
        <dbReference type="ARBA" id="ARBA00022475"/>
    </source>
</evidence>
<feature type="transmembrane region" description="Helical" evidence="8">
    <location>
        <begin position="348"/>
        <end position="369"/>
    </location>
</feature>
<feature type="transmembrane region" description="Helical" evidence="8">
    <location>
        <begin position="314"/>
        <end position="336"/>
    </location>
</feature>
<evidence type="ECO:0000259" key="9">
    <source>
        <dbReference type="PROSITE" id="PS50850"/>
    </source>
</evidence>
<comment type="caution">
    <text evidence="10">The sequence shown here is derived from an EMBL/GenBank/DDBJ whole genome shotgun (WGS) entry which is preliminary data.</text>
</comment>
<accession>A0ABV5MRX3</accession>
<dbReference type="InterPro" id="IPR011701">
    <property type="entry name" value="MFS"/>
</dbReference>
<keyword evidence="3" id="KW-1003">Cell membrane</keyword>
<feature type="transmembrane region" description="Helical" evidence="8">
    <location>
        <begin position="375"/>
        <end position="396"/>
    </location>
</feature>
<dbReference type="InterPro" id="IPR050171">
    <property type="entry name" value="MFS_Transporters"/>
</dbReference>
<feature type="domain" description="Major facilitator superfamily (MFS) profile" evidence="9">
    <location>
        <begin position="23"/>
        <end position="401"/>
    </location>
</feature>
<feature type="region of interest" description="Disordered" evidence="7">
    <location>
        <begin position="1"/>
        <end position="20"/>
    </location>
</feature>
<protein>
    <submittedName>
        <fullName evidence="10">MFS transporter</fullName>
    </submittedName>
</protein>
<feature type="transmembrane region" description="Helical" evidence="8">
    <location>
        <begin position="222"/>
        <end position="247"/>
    </location>
</feature>
<dbReference type="InterPro" id="IPR020846">
    <property type="entry name" value="MFS_dom"/>
</dbReference>
<keyword evidence="11" id="KW-1185">Reference proteome</keyword>
<dbReference type="SUPFAM" id="SSF103473">
    <property type="entry name" value="MFS general substrate transporter"/>
    <property type="match status" value="1"/>
</dbReference>
<feature type="transmembrane region" description="Helical" evidence="8">
    <location>
        <begin position="57"/>
        <end position="77"/>
    </location>
</feature>
<dbReference type="Proteomes" id="UP001589608">
    <property type="component" value="Unassembled WGS sequence"/>
</dbReference>
<feature type="transmembrane region" description="Helical" evidence="8">
    <location>
        <begin position="181"/>
        <end position="201"/>
    </location>
</feature>
<evidence type="ECO:0000313" key="10">
    <source>
        <dbReference type="EMBL" id="MFB9451613.1"/>
    </source>
</evidence>
<reference evidence="10 11" key="1">
    <citation type="submission" date="2024-09" db="EMBL/GenBank/DDBJ databases">
        <authorList>
            <person name="Sun Q."/>
            <person name="Mori K."/>
        </authorList>
    </citation>
    <scope>NUCLEOTIDE SEQUENCE [LARGE SCALE GENOMIC DNA]</scope>
    <source>
        <strain evidence="10 11">JCM 3307</strain>
    </source>
</reference>
<feature type="transmembrane region" description="Helical" evidence="8">
    <location>
        <begin position="20"/>
        <end position="37"/>
    </location>
</feature>
<gene>
    <name evidence="10" type="ORF">ACFFTR_51870</name>
</gene>
<dbReference type="Gene3D" id="1.20.1250.20">
    <property type="entry name" value="MFS general substrate transporter like domains"/>
    <property type="match status" value="1"/>
</dbReference>
<evidence type="ECO:0000256" key="7">
    <source>
        <dbReference type="SAM" id="MobiDB-lite"/>
    </source>
</evidence>
<dbReference type="RefSeq" id="WP_380031801.1">
    <property type="nucleotide sequence ID" value="NZ_JBHMCA010000090.1"/>
</dbReference>
<evidence type="ECO:0000256" key="6">
    <source>
        <dbReference type="ARBA" id="ARBA00023136"/>
    </source>
</evidence>
<keyword evidence="5 8" id="KW-1133">Transmembrane helix</keyword>
<feature type="transmembrane region" description="Helical" evidence="8">
    <location>
        <begin position="112"/>
        <end position="136"/>
    </location>
</feature>
<evidence type="ECO:0000256" key="8">
    <source>
        <dbReference type="SAM" id="Phobius"/>
    </source>
</evidence>
<feature type="transmembrane region" description="Helical" evidence="8">
    <location>
        <begin position="148"/>
        <end position="169"/>
    </location>
</feature>
<dbReference type="Pfam" id="PF07690">
    <property type="entry name" value="MFS_1"/>
    <property type="match status" value="1"/>
</dbReference>
<feature type="transmembrane region" description="Helical" evidence="8">
    <location>
        <begin position="89"/>
        <end position="106"/>
    </location>
</feature>
<evidence type="ECO:0000256" key="2">
    <source>
        <dbReference type="ARBA" id="ARBA00022448"/>
    </source>
</evidence>
<organism evidence="10 11">
    <name type="scientific">Dactylosporangium vinaceum</name>
    <dbReference type="NCBI Taxonomy" id="53362"/>
    <lineage>
        <taxon>Bacteria</taxon>
        <taxon>Bacillati</taxon>
        <taxon>Actinomycetota</taxon>
        <taxon>Actinomycetes</taxon>
        <taxon>Micromonosporales</taxon>
        <taxon>Micromonosporaceae</taxon>
        <taxon>Dactylosporangium</taxon>
    </lineage>
</organism>
<evidence type="ECO:0000256" key="5">
    <source>
        <dbReference type="ARBA" id="ARBA00022989"/>
    </source>
</evidence>
<keyword evidence="2" id="KW-0813">Transport</keyword>
<keyword evidence="4 8" id="KW-0812">Transmembrane</keyword>
<evidence type="ECO:0000256" key="4">
    <source>
        <dbReference type="ARBA" id="ARBA00022692"/>
    </source>
</evidence>
<dbReference type="EMBL" id="JBHMCA010000090">
    <property type="protein sequence ID" value="MFB9451613.1"/>
    <property type="molecule type" value="Genomic_DNA"/>
</dbReference>
<dbReference type="PROSITE" id="PS50850">
    <property type="entry name" value="MFS"/>
    <property type="match status" value="1"/>
</dbReference>
<name>A0ABV5MRX3_9ACTN</name>
<feature type="transmembrane region" description="Helical" evidence="8">
    <location>
        <begin position="259"/>
        <end position="277"/>
    </location>
</feature>
<keyword evidence="6 8" id="KW-0472">Membrane</keyword>
<dbReference type="PANTHER" id="PTHR23517:SF13">
    <property type="entry name" value="MAJOR FACILITATOR SUPERFAMILY MFS_1"/>
    <property type="match status" value="1"/>
</dbReference>